<sequence>MHLKAISPALGEKLFGRRGRRADSAGHYPSMRGSGGGRERDRHERERRRDRSPYRERRRSRDRRRY</sequence>
<evidence type="ECO:0000313" key="2">
    <source>
        <dbReference type="EMBL" id="KIH58874.1"/>
    </source>
</evidence>
<keyword evidence="3" id="KW-1185">Reference proteome</keyword>
<dbReference type="EMBL" id="KN732615">
    <property type="protein sequence ID" value="KIH58874.1"/>
    <property type="molecule type" value="Genomic_DNA"/>
</dbReference>
<feature type="compositionally biased region" description="Basic and acidic residues" evidence="1">
    <location>
        <begin position="37"/>
        <end position="55"/>
    </location>
</feature>
<feature type="region of interest" description="Disordered" evidence="1">
    <location>
        <begin position="1"/>
        <end position="66"/>
    </location>
</feature>
<dbReference type="Proteomes" id="UP000054047">
    <property type="component" value="Unassembled WGS sequence"/>
</dbReference>
<evidence type="ECO:0000313" key="3">
    <source>
        <dbReference type="Proteomes" id="UP000054047"/>
    </source>
</evidence>
<protein>
    <submittedName>
        <fullName evidence="2">Uncharacterized protein</fullName>
    </submittedName>
</protein>
<name>A0A0C2GJ59_9BILA</name>
<dbReference type="AlphaFoldDB" id="A0A0C2GJ59"/>
<dbReference type="OrthoDB" id="5845227at2759"/>
<feature type="compositionally biased region" description="Basic residues" evidence="1">
    <location>
        <begin position="56"/>
        <end position="66"/>
    </location>
</feature>
<accession>A0A0C2GJ59</accession>
<gene>
    <name evidence="2" type="ORF">ANCDUO_10911</name>
</gene>
<evidence type="ECO:0000256" key="1">
    <source>
        <dbReference type="SAM" id="MobiDB-lite"/>
    </source>
</evidence>
<proteinExistence type="predicted"/>
<reference evidence="2 3" key="1">
    <citation type="submission" date="2013-12" db="EMBL/GenBank/DDBJ databases">
        <title>Draft genome of the parsitic nematode Ancylostoma duodenale.</title>
        <authorList>
            <person name="Mitreva M."/>
        </authorList>
    </citation>
    <scope>NUCLEOTIDE SEQUENCE [LARGE SCALE GENOMIC DNA]</scope>
    <source>
        <strain evidence="2 3">Zhejiang</strain>
    </source>
</reference>
<organism evidence="2 3">
    <name type="scientific">Ancylostoma duodenale</name>
    <dbReference type="NCBI Taxonomy" id="51022"/>
    <lineage>
        <taxon>Eukaryota</taxon>
        <taxon>Metazoa</taxon>
        <taxon>Ecdysozoa</taxon>
        <taxon>Nematoda</taxon>
        <taxon>Chromadorea</taxon>
        <taxon>Rhabditida</taxon>
        <taxon>Rhabditina</taxon>
        <taxon>Rhabditomorpha</taxon>
        <taxon>Strongyloidea</taxon>
        <taxon>Ancylostomatidae</taxon>
        <taxon>Ancylostomatinae</taxon>
        <taxon>Ancylostoma</taxon>
    </lineage>
</organism>